<sequence>MSEKSEGESSYIAKRVRLKDATTNIPSPAKSSATQEFENIRNHLLTEYRDGKSYPRVSGGGVNQNVKKLEKSCSMRPMSLKLLTGFEVV</sequence>
<reference evidence="1 2" key="1">
    <citation type="submission" date="2018-11" db="EMBL/GenBank/DDBJ databases">
        <title>Genomic Encyclopedia of Type Strains, Phase IV (KMG-IV): sequencing the most valuable type-strain genomes for metagenomic binning, comparative biology and taxonomic classification.</title>
        <authorList>
            <person name="Goeker M."/>
        </authorList>
    </citation>
    <scope>NUCLEOTIDE SEQUENCE [LARGE SCALE GENOMIC DNA]</scope>
    <source>
        <strain evidence="1 2">DSM 100316</strain>
    </source>
</reference>
<proteinExistence type="predicted"/>
<evidence type="ECO:0000313" key="1">
    <source>
        <dbReference type="EMBL" id="ROS01095.1"/>
    </source>
</evidence>
<gene>
    <name evidence="1" type="ORF">EDC56_1520</name>
</gene>
<comment type="caution">
    <text evidence="1">The sequence shown here is derived from an EMBL/GenBank/DDBJ whole genome shotgun (WGS) entry which is preliminary data.</text>
</comment>
<dbReference type="Proteomes" id="UP000275394">
    <property type="component" value="Unassembled WGS sequence"/>
</dbReference>
<dbReference type="AlphaFoldDB" id="A0A3N2DP45"/>
<dbReference type="EMBL" id="RKHR01000004">
    <property type="protein sequence ID" value="ROS01095.1"/>
    <property type="molecule type" value="Genomic_DNA"/>
</dbReference>
<name>A0A3N2DP45_9GAMM</name>
<evidence type="ECO:0000313" key="2">
    <source>
        <dbReference type="Proteomes" id="UP000275394"/>
    </source>
</evidence>
<organism evidence="1 2">
    <name type="scientific">Sinobacterium caligoides</name>
    <dbReference type="NCBI Taxonomy" id="933926"/>
    <lineage>
        <taxon>Bacteria</taxon>
        <taxon>Pseudomonadati</taxon>
        <taxon>Pseudomonadota</taxon>
        <taxon>Gammaproteobacteria</taxon>
        <taxon>Cellvibrionales</taxon>
        <taxon>Spongiibacteraceae</taxon>
        <taxon>Sinobacterium</taxon>
    </lineage>
</organism>
<accession>A0A3N2DP45</accession>
<protein>
    <submittedName>
        <fullName evidence="1">Uncharacterized protein</fullName>
    </submittedName>
</protein>
<keyword evidence="2" id="KW-1185">Reference proteome</keyword>